<organism evidence="5 6">
    <name type="scientific">Oleiharenicola lentus</name>
    <dbReference type="NCBI Taxonomy" id="2508720"/>
    <lineage>
        <taxon>Bacteria</taxon>
        <taxon>Pseudomonadati</taxon>
        <taxon>Verrucomicrobiota</taxon>
        <taxon>Opitutia</taxon>
        <taxon>Opitutales</taxon>
        <taxon>Opitutaceae</taxon>
        <taxon>Oleiharenicola</taxon>
    </lineage>
</organism>
<evidence type="ECO:0000313" key="6">
    <source>
        <dbReference type="Proteomes" id="UP000290218"/>
    </source>
</evidence>
<evidence type="ECO:0000313" key="5">
    <source>
        <dbReference type="EMBL" id="RXK52912.1"/>
    </source>
</evidence>
<feature type="domain" description="Glycosyltransferase 2-like" evidence="4">
    <location>
        <begin position="9"/>
        <end position="129"/>
    </location>
</feature>
<comment type="caution">
    <text evidence="5">The sequence shown here is derived from an EMBL/GenBank/DDBJ whole genome shotgun (WGS) entry which is preliminary data.</text>
</comment>
<dbReference type="InterPro" id="IPR029044">
    <property type="entry name" value="Nucleotide-diphossugar_trans"/>
</dbReference>
<evidence type="ECO:0000256" key="3">
    <source>
        <dbReference type="ARBA" id="ARBA00022679"/>
    </source>
</evidence>
<gene>
    <name evidence="5" type="ORF">ESB00_14465</name>
</gene>
<dbReference type="SUPFAM" id="SSF53448">
    <property type="entry name" value="Nucleotide-diphospho-sugar transferases"/>
    <property type="match status" value="1"/>
</dbReference>
<dbReference type="PANTHER" id="PTHR43685">
    <property type="entry name" value="GLYCOSYLTRANSFERASE"/>
    <property type="match status" value="1"/>
</dbReference>
<dbReference type="InterPro" id="IPR001173">
    <property type="entry name" value="Glyco_trans_2-like"/>
</dbReference>
<name>A0A4Q1C3J8_9BACT</name>
<keyword evidence="2" id="KW-0328">Glycosyltransferase</keyword>
<sequence>MNGHPQYIVITPVRNEEGNFPHTIVSFERQTVRPALWVIVDDGSTDRTAAIIDEAVARHDWIKVVHRPDRGFRQPGTGVVQAFNDGFALVGARAWDYLVKFDGDLAFEPDYFASCFAHFDRDSRLGIGGGLICQNTPAGLVGETLGDPAFHVRGATKIYRRACWEQIGGLHMAPGWDTLDELKANQQGWVTRTFPELKIHQLKDTGSADGRWRNLVKNGLANHITGYHPLFMLAKCAKRTFAPPYLVASAGLGWGYFKGWLQRVPRVPDPDLIRYVRGQQLRKLSGRSSIW</sequence>
<dbReference type="Proteomes" id="UP000290218">
    <property type="component" value="Unassembled WGS sequence"/>
</dbReference>
<accession>A0A4Q1C3J8</accession>
<keyword evidence="3 5" id="KW-0808">Transferase</keyword>
<evidence type="ECO:0000259" key="4">
    <source>
        <dbReference type="Pfam" id="PF00535"/>
    </source>
</evidence>
<dbReference type="GO" id="GO:0016757">
    <property type="term" value="F:glycosyltransferase activity"/>
    <property type="evidence" value="ECO:0007669"/>
    <property type="project" value="UniProtKB-KW"/>
</dbReference>
<dbReference type="CDD" id="cd00761">
    <property type="entry name" value="Glyco_tranf_GTA_type"/>
    <property type="match status" value="1"/>
</dbReference>
<dbReference type="RefSeq" id="WP_129048502.1">
    <property type="nucleotide sequence ID" value="NZ_SDHX01000002.1"/>
</dbReference>
<keyword evidence="6" id="KW-1185">Reference proteome</keyword>
<dbReference type="Pfam" id="PF00535">
    <property type="entry name" value="Glycos_transf_2"/>
    <property type="match status" value="1"/>
</dbReference>
<dbReference type="PANTHER" id="PTHR43685:SF5">
    <property type="entry name" value="GLYCOSYLTRANSFERASE EPSE-RELATED"/>
    <property type="match status" value="1"/>
</dbReference>
<proteinExistence type="inferred from homology"/>
<reference evidence="5 6" key="1">
    <citation type="submission" date="2019-01" db="EMBL/GenBank/DDBJ databases">
        <title>Lacunisphaera sp. strain TWA-58.</title>
        <authorList>
            <person name="Chen W.-M."/>
        </authorList>
    </citation>
    <scope>NUCLEOTIDE SEQUENCE [LARGE SCALE GENOMIC DNA]</scope>
    <source>
        <strain evidence="5 6">TWA-58</strain>
    </source>
</reference>
<comment type="similarity">
    <text evidence="1">Belongs to the glycosyltransferase 2 family.</text>
</comment>
<dbReference type="Gene3D" id="3.90.550.10">
    <property type="entry name" value="Spore Coat Polysaccharide Biosynthesis Protein SpsA, Chain A"/>
    <property type="match status" value="1"/>
</dbReference>
<dbReference type="AlphaFoldDB" id="A0A4Q1C3J8"/>
<dbReference type="EMBL" id="SDHX01000002">
    <property type="protein sequence ID" value="RXK52912.1"/>
    <property type="molecule type" value="Genomic_DNA"/>
</dbReference>
<evidence type="ECO:0000256" key="1">
    <source>
        <dbReference type="ARBA" id="ARBA00006739"/>
    </source>
</evidence>
<dbReference type="InterPro" id="IPR050834">
    <property type="entry name" value="Glycosyltransf_2"/>
</dbReference>
<dbReference type="OrthoDB" id="9770201at2"/>
<protein>
    <submittedName>
        <fullName evidence="5">Glycosyltransferase family 2 protein</fullName>
    </submittedName>
</protein>
<evidence type="ECO:0000256" key="2">
    <source>
        <dbReference type="ARBA" id="ARBA00022676"/>
    </source>
</evidence>